<dbReference type="SMART" id="SM00317">
    <property type="entry name" value="SET"/>
    <property type="match status" value="1"/>
</dbReference>
<dbReference type="Gene3D" id="1.25.40.10">
    <property type="entry name" value="Tetratricopeptide repeat domain"/>
    <property type="match status" value="5"/>
</dbReference>
<protein>
    <recommendedName>
        <fullName evidence="4">SET domain-containing protein</fullName>
    </recommendedName>
</protein>
<dbReference type="PANTHER" id="PTHR47447">
    <property type="entry name" value="OS03G0856100 PROTEIN"/>
    <property type="match status" value="1"/>
</dbReference>
<dbReference type="PANTHER" id="PTHR47447:SF17">
    <property type="entry name" value="OS12G0638900 PROTEIN"/>
    <property type="match status" value="1"/>
</dbReference>
<dbReference type="InterPro" id="IPR001214">
    <property type="entry name" value="SET_dom"/>
</dbReference>
<keyword evidence="1" id="KW-0677">Repeat</keyword>
<evidence type="ECO:0000313" key="6">
    <source>
        <dbReference type="Proteomes" id="UP001515480"/>
    </source>
</evidence>
<feature type="region of interest" description="Disordered" evidence="3">
    <location>
        <begin position="556"/>
        <end position="597"/>
    </location>
</feature>
<name>A0AB34JIL7_PRYPA</name>
<feature type="compositionally biased region" description="Basic and acidic residues" evidence="3">
    <location>
        <begin position="578"/>
        <end position="597"/>
    </location>
</feature>
<keyword evidence="2" id="KW-0175">Coiled coil</keyword>
<feature type="compositionally biased region" description="Low complexity" evidence="3">
    <location>
        <begin position="1143"/>
        <end position="1162"/>
    </location>
</feature>
<dbReference type="Pfam" id="PF01535">
    <property type="entry name" value="PPR"/>
    <property type="match status" value="1"/>
</dbReference>
<organism evidence="5 6">
    <name type="scientific">Prymnesium parvum</name>
    <name type="common">Toxic golden alga</name>
    <dbReference type="NCBI Taxonomy" id="97485"/>
    <lineage>
        <taxon>Eukaryota</taxon>
        <taxon>Haptista</taxon>
        <taxon>Haptophyta</taxon>
        <taxon>Prymnesiophyceae</taxon>
        <taxon>Prymnesiales</taxon>
        <taxon>Prymnesiaceae</taxon>
        <taxon>Prymnesium</taxon>
    </lineage>
</organism>
<evidence type="ECO:0000256" key="1">
    <source>
        <dbReference type="ARBA" id="ARBA00022737"/>
    </source>
</evidence>
<evidence type="ECO:0000256" key="2">
    <source>
        <dbReference type="SAM" id="Coils"/>
    </source>
</evidence>
<gene>
    <name evidence="5" type="ORF">AB1Y20_020917</name>
</gene>
<dbReference type="InterPro" id="IPR002885">
    <property type="entry name" value="PPR_rpt"/>
</dbReference>
<evidence type="ECO:0000313" key="5">
    <source>
        <dbReference type="EMBL" id="KAL1521246.1"/>
    </source>
</evidence>
<feature type="region of interest" description="Disordered" evidence="3">
    <location>
        <begin position="1143"/>
        <end position="1171"/>
    </location>
</feature>
<sequence length="1569" mass="167225">MEALAAALVARQPDEAARAFDELRAAQLTPEPRALAALINLLSLHRKNAQAVSAFAFASQTLGTAAAVGAGVNMNALVYACCREPANLLSHAMSTWRAMVELGVPLDTEPANKLICANLALARRDDAFTVFLGAIDAGVQPSEAACTALVSTCADEPRLGQSAFAVFLVMQNAGLSLRADVGASLVRACLETGTLEQAVQAYDGVPAFASQPDVGLTCALATSCALATPAQPARAAALLRSLLAAGKQPTVAASDAVLGALSRAALGRPNPASVNSAAEFALEMAAMGLEPSIGPLKQLLLASCRTNQHLRVVQVLGALMGHSKAAASPPEEVLMRSVALAIGGAIEASAAHGVTASQESAMLVLDALAACAPAAPPAAAAAESAEDAAAQPCGGDGVARQLLRLPLDRDLAAALVRLCCVASLFGGARTLLRHMCVAREPPMAPGVGLLATFLVACCGSKQGVVEGVAAFAQLSEHQVFSVGACAEIWESLVGGCIRHDELEAAVSLCRQMSRAGAEVSADAMLQLHAALEAKPGLEQEAVEVRTLLEMRGALAASAAPREARESRPADSSQDSSDEEGRRRDEEEAGRAEGAEDPLKAATREKALVALLRESIDEKKWDRAIDLVRQLCAHRFAPPDELLLLLFDALFELGRQQHALGVYDVLQNAMGGISQELLGRVLAGLVNVRDASKFVVRSMQIFGQLLSCGETFAQSTLMKLHRACLASDLLDDAFDVLVYVAEADQASGAGADLSGSRKRQPKQEGGGALLSKAAAKMSSELLSACIRLQQLQRAQKLFQNMATAGAPPATAQCAALIESFSARGMGEQALEVLRAMVEASYTLSVKMVCQTVAALLRGDKPRLAFEVFAEHLEHAGGPNASLGSLRMSEWNTEHTLATLTKALSKQLDGKRAHRVYSAAGSAGLRNNFASFGLPALTLACLEDKMVAAAFAVCEDARQALLPVDGFTASALLSALARARMRAQVVHVVDEAAARRLSCDAPSLKLALRLLLDQVPPMTSCAVTVVGLLADVCKANRSPETERVRHDLPLLAHSTVEALCPQNGEATAVQMLRTLSETNIMPLSDSLTAIAASCGRRKASAPLGELVALLQLLKPRLPPDSFKQATAACVGAGVSEVMQQVAGGAAEAEAPPAGGKAAPRAPARSLSTGASDLRAERGLHGAQVESLTRERDGLRTRVAQLMKMVSRRTRLLERLRVELPLEHAPLLDAAEEETHEEVEAAAEEARIAESEAVTARRNVAPISEELQQAFKRRRESAAPAEAADPMLEEARGGFDSYAELLERYSEMSAVARQRQHALLQLQTRHQAAEARLRDQAETIRRAGLTESTAHEESRILEEKLYSNSYAVFRPPENWPAEIQYCNQLLWNEVPAEYQFLRMRVGDDGAVRRPKQLKIVKIKNRKHPCFGEYGLFASENIDKGVVLLDYAGRISVVVGEESDVNRSSYLLNMFTDEEHSVYVDIDASQIGNEARFINDYHGTGQPANSQFWPYFDEHTGEKRMSIKTIKPVASGQEILVDYGGRFFEKDSSSDSDMHQSDEEFAPKPKTKRRKKA</sequence>
<accession>A0AB34JIL7</accession>
<evidence type="ECO:0000259" key="4">
    <source>
        <dbReference type="PROSITE" id="PS50280"/>
    </source>
</evidence>
<feature type="domain" description="SET" evidence="4">
    <location>
        <begin position="1408"/>
        <end position="1536"/>
    </location>
</feature>
<dbReference type="InterPro" id="IPR011990">
    <property type="entry name" value="TPR-like_helical_dom_sf"/>
</dbReference>
<feature type="region of interest" description="Disordered" evidence="3">
    <location>
        <begin position="1543"/>
        <end position="1569"/>
    </location>
</feature>
<dbReference type="Proteomes" id="UP001515480">
    <property type="component" value="Unassembled WGS sequence"/>
</dbReference>
<dbReference type="InterPro" id="IPR046341">
    <property type="entry name" value="SET_dom_sf"/>
</dbReference>
<dbReference type="EMBL" id="JBGBPQ010000007">
    <property type="protein sequence ID" value="KAL1521246.1"/>
    <property type="molecule type" value="Genomic_DNA"/>
</dbReference>
<evidence type="ECO:0000256" key="3">
    <source>
        <dbReference type="SAM" id="MobiDB-lite"/>
    </source>
</evidence>
<feature type="coiled-coil region" evidence="2">
    <location>
        <begin position="1229"/>
        <end position="1256"/>
    </location>
</feature>
<dbReference type="Pfam" id="PF00856">
    <property type="entry name" value="SET"/>
    <property type="match status" value="1"/>
</dbReference>
<comment type="caution">
    <text evidence="5">The sequence shown here is derived from an EMBL/GenBank/DDBJ whole genome shotgun (WGS) entry which is preliminary data.</text>
</comment>
<reference evidence="5 6" key="1">
    <citation type="journal article" date="2024" name="Science">
        <title>Giant polyketide synthase enzymes in the biosynthesis of giant marine polyether toxins.</title>
        <authorList>
            <person name="Fallon T.R."/>
            <person name="Shende V.V."/>
            <person name="Wierzbicki I.H."/>
            <person name="Pendleton A.L."/>
            <person name="Watervoot N.F."/>
            <person name="Auber R.P."/>
            <person name="Gonzalez D.J."/>
            <person name="Wisecaver J.H."/>
            <person name="Moore B.S."/>
        </authorList>
    </citation>
    <scope>NUCLEOTIDE SEQUENCE [LARGE SCALE GENOMIC DNA]</scope>
    <source>
        <strain evidence="5 6">12B1</strain>
    </source>
</reference>
<feature type="compositionally biased region" description="Basic and acidic residues" evidence="3">
    <location>
        <begin position="1543"/>
        <end position="1559"/>
    </location>
</feature>
<dbReference type="SUPFAM" id="SSF82199">
    <property type="entry name" value="SET domain"/>
    <property type="match status" value="1"/>
</dbReference>
<dbReference type="PROSITE" id="PS50280">
    <property type="entry name" value="SET"/>
    <property type="match status" value="1"/>
</dbReference>
<dbReference type="Gene3D" id="2.170.270.10">
    <property type="entry name" value="SET domain"/>
    <property type="match status" value="1"/>
</dbReference>
<proteinExistence type="predicted"/>
<keyword evidence="6" id="KW-1185">Reference proteome</keyword>